<accession>A0A164HUW2</accession>
<dbReference type="EMBL" id="LWGR01000021">
    <property type="protein sequence ID" value="KZM68837.1"/>
    <property type="molecule type" value="Genomic_DNA"/>
</dbReference>
<feature type="domain" description="Phage capsid-like C-terminal" evidence="2">
    <location>
        <begin position="23"/>
        <end position="312"/>
    </location>
</feature>
<sequence length="317" mass="33705">MAVVPTPNTVSKTSDSMFQGYLDPEMAQDYFAAVEKTSVIQQIARKIPMGPTGVRIPHWAGNVKAGWVGEGGQKPVTKGDLTKQDVVPHKIATIFAASSEVVRANPANYLNTMRSKIAEAIALAFDAAVINGTQTPFGAYLAQTTKTISLADPLGAGKGVADGSNAYTSLNNGLDLLLKDGKKWTGTLFDNVAEPILNGAVDTTQRPLFLEATYQDINAPFRSGRVLGRPTYLSDHVANGTTVGYMGDFSQIVWGQIGGLSFDVSDQATLDLSPAQDGTGIVSLWQNNLVAIRVEAEFGVLVNDPQSFVKLTNIVTA</sequence>
<dbReference type="SUPFAM" id="SSF56563">
    <property type="entry name" value="Major capsid protein gp5"/>
    <property type="match status" value="1"/>
</dbReference>
<organism evidence="3 4">
    <name type="scientific">Nocardia terpenica</name>
    <dbReference type="NCBI Taxonomy" id="455432"/>
    <lineage>
        <taxon>Bacteria</taxon>
        <taxon>Bacillati</taxon>
        <taxon>Actinomycetota</taxon>
        <taxon>Actinomycetes</taxon>
        <taxon>Mycobacteriales</taxon>
        <taxon>Nocardiaceae</taxon>
        <taxon>Nocardia</taxon>
    </lineage>
</organism>
<dbReference type="AlphaFoldDB" id="A0A164HUW2"/>
<evidence type="ECO:0000313" key="4">
    <source>
        <dbReference type="Proteomes" id="UP000076512"/>
    </source>
</evidence>
<gene>
    <name evidence="3" type="ORF">AWN90_13695</name>
</gene>
<dbReference type="Gene3D" id="3.30.2400.10">
    <property type="entry name" value="Major capsid protein gp5"/>
    <property type="match status" value="1"/>
</dbReference>
<dbReference type="Pfam" id="PF05065">
    <property type="entry name" value="Phage_capsid"/>
    <property type="match status" value="1"/>
</dbReference>
<dbReference type="NCBIfam" id="TIGR01554">
    <property type="entry name" value="major_cap_HK97"/>
    <property type="match status" value="1"/>
</dbReference>
<name>A0A164HUW2_9NOCA</name>
<reference evidence="3 4" key="1">
    <citation type="submission" date="2016-04" db="EMBL/GenBank/DDBJ databases">
        <authorList>
            <person name="Evans L.H."/>
            <person name="Alamgir A."/>
            <person name="Owens N."/>
            <person name="Weber N.D."/>
            <person name="Virtaneva K."/>
            <person name="Barbian K."/>
            <person name="Babar A."/>
            <person name="Rosenke K."/>
        </authorList>
    </citation>
    <scope>NUCLEOTIDE SEQUENCE [LARGE SCALE GENOMIC DNA]</scope>
    <source>
        <strain evidence="3 4">IFM 0406</strain>
    </source>
</reference>
<dbReference type="Proteomes" id="UP000076512">
    <property type="component" value="Unassembled WGS sequence"/>
</dbReference>
<evidence type="ECO:0000256" key="1">
    <source>
        <dbReference type="ARBA" id="ARBA00004328"/>
    </source>
</evidence>
<comment type="subcellular location">
    <subcellularLocation>
        <location evidence="1">Virion</location>
    </subcellularLocation>
</comment>
<evidence type="ECO:0000259" key="2">
    <source>
        <dbReference type="Pfam" id="PF05065"/>
    </source>
</evidence>
<proteinExistence type="predicted"/>
<dbReference type="STRING" id="455432.AWN90_13695"/>
<evidence type="ECO:0000313" key="3">
    <source>
        <dbReference type="EMBL" id="KZM68837.1"/>
    </source>
</evidence>
<dbReference type="InterPro" id="IPR024455">
    <property type="entry name" value="Phage_capsid"/>
</dbReference>
<dbReference type="RefSeq" id="WP_067580784.1">
    <property type="nucleotide sequence ID" value="NZ_JABMCZ010000002.1"/>
</dbReference>
<keyword evidence="4" id="KW-1185">Reference proteome</keyword>
<dbReference type="OrthoDB" id="3233650at2"/>
<comment type="caution">
    <text evidence="3">The sequence shown here is derived from an EMBL/GenBank/DDBJ whole genome shotgun (WGS) entry which is preliminary data.</text>
</comment>
<dbReference type="InterPro" id="IPR054612">
    <property type="entry name" value="Phage_capsid-like_C"/>
</dbReference>
<protein>
    <submittedName>
        <fullName evidence="3">Major capsid protein</fullName>
    </submittedName>
</protein>
<dbReference type="Gene3D" id="3.30.2320.10">
    <property type="entry name" value="hypothetical protein PF0899 domain"/>
    <property type="match status" value="1"/>
</dbReference>